<evidence type="ECO:0000259" key="2">
    <source>
        <dbReference type="Pfam" id="PF25023"/>
    </source>
</evidence>
<dbReference type="RefSeq" id="WP_274683397.1">
    <property type="nucleotide sequence ID" value="NZ_JAKNBA010000020.1"/>
</dbReference>
<dbReference type="Pfam" id="PF25023">
    <property type="entry name" value="TEN_YD-shell"/>
    <property type="match status" value="1"/>
</dbReference>
<dbReference type="NCBIfam" id="TIGR01643">
    <property type="entry name" value="YD_repeat_2x"/>
    <property type="match status" value="2"/>
</dbReference>
<dbReference type="InterPro" id="IPR050708">
    <property type="entry name" value="T6SS_VgrG/RHS"/>
</dbReference>
<comment type="caution">
    <text evidence="3">The sequence shown here is derived from an EMBL/GenBank/DDBJ whole genome shotgun (WGS) entry which is preliminary data.</text>
</comment>
<dbReference type="Pfam" id="PF05593">
    <property type="entry name" value="RHS_repeat"/>
    <property type="match status" value="2"/>
</dbReference>
<sequence length="1264" mass="143715">MQESILSNAQNFAENLSSGVDVRTGSFSVGINIGEFISHKTSGPIISLNLSYAASSGVDIGFGGGWSLPLSSFNKESNMLYLYNGQSFKLTWNSSKGEYDIVYKKLKDVRVFYIGETHEIKVEYKDGRTDYIDYETGLHSRVVSSTGLEVNFEFTDYGLNKVLWRAYDNAGRKLVIDTWTNPYKTTVKHLVDDRIIQTIEFEKHTVNHFSYLDQVIFPSMTQPIQFQYRYLTSSGYRVIEEVTHSSGLVERLTYAEVGHRLPDSAPLESVPYVSEHTIYPGEGQFDQYTKYEFTTLNYLGYNCGIAWVAGEDTLFKADGDYRYQTTEIINQTKKVVREYNKYHLLESAEYYSDNKLHRKEEYAYFADLNQRIEDQSAKYSLVKEQKITHYNQSKSRLSITQYDYDDYGNLTLERNNDGSEVTRTYYPVEGEGTQCPASPNGIVSYLKEEVFYPASSDFGEHSRSKTITYTSLPRLDNTAQSFVLLNSIYEEGQLISYSYYDDPSNVYKYGRVKSETMTFNQFTDVVNFEYEYLDEGVKTISRGLTHDGIASSTSLTVDYFFGKKIENVNENGVVERTHYDSLGRILKVELSPATENTANSTFSYDVGDGNNKLTQTDSKGNVTVNCMNNAGNVIQVKQLYGGELFPVQEFTYDEFGLMRQKIDIDYVEGVEYRVSTDFTYDSNGQVHTIDHQDGRKELIEQDPVSLTTTYQQLGLVVESTTYNELGQVTTKQTLDDVGNLIAHTNYSYDGYGNLRRIVDTDDRTIEYRYDRFDRVEETVRVIDGETITESYSYPEFTSSDVVSQVLINNKVVGTRSYDGLLRIKTETSAGVTQGYSYTGTMSVPSSIHKASGDLIKINSNRYLDKPESAVVEGMPNLSTNYRYDNQTGLPLYALGQGGELNIRRDSFGRISSESVLLNDGISRSTEYQYSLQGRLVQRSDFFGNITRFSYDLFGRLSTISEQTANQSNTTVIEYDQYSRAYKYTMNDGKNVVCVELAFDSKGLEISRLATVNGNQEFLYQQQYNKNLLLERRIYTDGNGSTTETYFYDGFNRLVEYICNGPNNPHDSHGNMILRQEFQYDIFGNILKLVSEFSDGSKNVSTYTYDSEIIAKLKKITNTHADYASEVNFQYDGSGNMLNDEQGRQYSYNELDQLVSVNENSGQELTRYQYDALGQVVSQTIEEQLLYLLYSQGELSNETSNGVSTHYNKITEGLIRRQISNGNDNHQDILLGNGQGSIVETLSENSEGTIVDKKTHSYTPYGDTD</sequence>
<dbReference type="EMBL" id="JAKNBA010000020">
    <property type="protein sequence ID" value="MDE1242889.1"/>
    <property type="molecule type" value="Genomic_DNA"/>
</dbReference>
<dbReference type="Proteomes" id="UP001140979">
    <property type="component" value="Unassembled WGS sequence"/>
</dbReference>
<reference evidence="3" key="1">
    <citation type="submission" date="2022-02" db="EMBL/GenBank/DDBJ databases">
        <title>Emergence and expansion in Europe of a Vibrio aestuarianus clonal complex pathogenic for oysters.</title>
        <authorList>
            <person name="Mesnil A."/>
            <person name="Travers M.-A."/>
        </authorList>
    </citation>
    <scope>NUCLEOTIDE SEQUENCE</scope>
    <source>
        <strain evidence="3">19_064_11T1</strain>
    </source>
</reference>
<evidence type="ECO:0000256" key="1">
    <source>
        <dbReference type="ARBA" id="ARBA00022737"/>
    </source>
</evidence>
<name>A0A9X4EV29_9VIBR</name>
<dbReference type="InterPro" id="IPR031325">
    <property type="entry name" value="RHS_repeat"/>
</dbReference>
<gene>
    <name evidence="3" type="ORF">L9W94_12165</name>
</gene>
<organism evidence="3 4">
    <name type="scientific">Vibrio aestuarianus</name>
    <dbReference type="NCBI Taxonomy" id="28171"/>
    <lineage>
        <taxon>Bacteria</taxon>
        <taxon>Pseudomonadati</taxon>
        <taxon>Pseudomonadota</taxon>
        <taxon>Gammaproteobacteria</taxon>
        <taxon>Vibrionales</taxon>
        <taxon>Vibrionaceae</taxon>
        <taxon>Vibrio</taxon>
    </lineage>
</organism>
<dbReference type="AlphaFoldDB" id="A0A9X4EV29"/>
<dbReference type="InterPro" id="IPR056823">
    <property type="entry name" value="TEN-like_YD-shell"/>
</dbReference>
<evidence type="ECO:0000313" key="3">
    <source>
        <dbReference type="EMBL" id="MDE1242889.1"/>
    </source>
</evidence>
<dbReference type="PANTHER" id="PTHR32305">
    <property type="match status" value="1"/>
</dbReference>
<dbReference type="PANTHER" id="PTHR32305:SF15">
    <property type="entry name" value="PROTEIN RHSA-RELATED"/>
    <property type="match status" value="1"/>
</dbReference>
<proteinExistence type="predicted"/>
<feature type="domain" description="Teneurin-like YD-shell" evidence="2">
    <location>
        <begin position="899"/>
        <end position="1055"/>
    </location>
</feature>
<accession>A0A9X4EV29</accession>
<evidence type="ECO:0000313" key="4">
    <source>
        <dbReference type="Proteomes" id="UP001140979"/>
    </source>
</evidence>
<dbReference type="Gene3D" id="2.180.10.10">
    <property type="entry name" value="RHS repeat-associated core"/>
    <property type="match status" value="2"/>
</dbReference>
<dbReference type="InterPro" id="IPR006530">
    <property type="entry name" value="YD"/>
</dbReference>
<keyword evidence="1" id="KW-0677">Repeat</keyword>
<protein>
    <submittedName>
        <fullName evidence="3">RHS repeat protein</fullName>
    </submittedName>
</protein>